<evidence type="ECO:0000313" key="8">
    <source>
        <dbReference type="Proteomes" id="UP000334990"/>
    </source>
</evidence>
<dbReference type="GO" id="GO:0045892">
    <property type="term" value="P:negative regulation of DNA-templated transcription"/>
    <property type="evidence" value="ECO:0007669"/>
    <property type="project" value="InterPro"/>
</dbReference>
<organism evidence="7 8">
    <name type="scientific">Acrocarpospora corrugata</name>
    <dbReference type="NCBI Taxonomy" id="35763"/>
    <lineage>
        <taxon>Bacteria</taxon>
        <taxon>Bacillati</taxon>
        <taxon>Actinomycetota</taxon>
        <taxon>Actinomycetes</taxon>
        <taxon>Streptosporangiales</taxon>
        <taxon>Streptosporangiaceae</taxon>
        <taxon>Acrocarpospora</taxon>
    </lineage>
</organism>
<dbReference type="SUPFAM" id="SSF46689">
    <property type="entry name" value="Homeodomain-like"/>
    <property type="match status" value="1"/>
</dbReference>
<evidence type="ECO:0000256" key="5">
    <source>
        <dbReference type="PROSITE-ProRule" id="PRU00335"/>
    </source>
</evidence>
<protein>
    <submittedName>
        <fullName evidence="7">TetR family transcriptional regulator</fullName>
    </submittedName>
</protein>
<evidence type="ECO:0000256" key="1">
    <source>
        <dbReference type="ARBA" id="ARBA00022491"/>
    </source>
</evidence>
<evidence type="ECO:0000313" key="7">
    <source>
        <dbReference type="EMBL" id="GER99470.1"/>
    </source>
</evidence>
<dbReference type="AlphaFoldDB" id="A0A5M3VXF2"/>
<dbReference type="Gene3D" id="1.10.10.60">
    <property type="entry name" value="Homeodomain-like"/>
    <property type="match status" value="1"/>
</dbReference>
<dbReference type="PRINTS" id="PR00400">
    <property type="entry name" value="TETREPRESSOR"/>
</dbReference>
<reference evidence="7 8" key="1">
    <citation type="submission" date="2019-10" db="EMBL/GenBank/DDBJ databases">
        <title>Whole genome shotgun sequence of Acrocarpospora corrugata NBRC 13972.</title>
        <authorList>
            <person name="Ichikawa N."/>
            <person name="Kimura A."/>
            <person name="Kitahashi Y."/>
            <person name="Komaki H."/>
            <person name="Oguchi A."/>
        </authorList>
    </citation>
    <scope>NUCLEOTIDE SEQUENCE [LARGE SCALE GENOMIC DNA]</scope>
    <source>
        <strain evidence="7 8">NBRC 13972</strain>
    </source>
</reference>
<dbReference type="GO" id="GO:0003700">
    <property type="term" value="F:DNA-binding transcription factor activity"/>
    <property type="evidence" value="ECO:0007669"/>
    <property type="project" value="TreeGrafter"/>
</dbReference>
<dbReference type="PANTHER" id="PTHR30055">
    <property type="entry name" value="HTH-TYPE TRANSCRIPTIONAL REGULATOR RUTR"/>
    <property type="match status" value="1"/>
</dbReference>
<dbReference type="PANTHER" id="PTHR30055:SF151">
    <property type="entry name" value="TRANSCRIPTIONAL REGULATORY PROTEIN"/>
    <property type="match status" value="1"/>
</dbReference>
<evidence type="ECO:0000256" key="3">
    <source>
        <dbReference type="ARBA" id="ARBA00023125"/>
    </source>
</evidence>
<comment type="caution">
    <text evidence="7">The sequence shown here is derived from an EMBL/GenBank/DDBJ whole genome shotgun (WGS) entry which is preliminary data.</text>
</comment>
<dbReference type="GO" id="GO:0046677">
    <property type="term" value="P:response to antibiotic"/>
    <property type="evidence" value="ECO:0007669"/>
    <property type="project" value="InterPro"/>
</dbReference>
<proteinExistence type="predicted"/>
<feature type="DNA-binding region" description="H-T-H motif" evidence="5">
    <location>
        <begin position="18"/>
        <end position="37"/>
    </location>
</feature>
<dbReference type="PROSITE" id="PS50977">
    <property type="entry name" value="HTH_TETR_2"/>
    <property type="match status" value="1"/>
</dbReference>
<evidence type="ECO:0000256" key="2">
    <source>
        <dbReference type="ARBA" id="ARBA00023015"/>
    </source>
</evidence>
<dbReference type="Proteomes" id="UP000334990">
    <property type="component" value="Unassembled WGS sequence"/>
</dbReference>
<dbReference type="RefSeq" id="WP_218034179.1">
    <property type="nucleotide sequence ID" value="NZ_BAAABN010000042.1"/>
</dbReference>
<evidence type="ECO:0000259" key="6">
    <source>
        <dbReference type="PROSITE" id="PS50977"/>
    </source>
</evidence>
<dbReference type="InterPro" id="IPR001647">
    <property type="entry name" value="HTH_TetR"/>
</dbReference>
<evidence type="ECO:0000256" key="4">
    <source>
        <dbReference type="ARBA" id="ARBA00023163"/>
    </source>
</evidence>
<accession>A0A5M3VXF2</accession>
<sequence>MLRAAVALADTDGIESLTMRKLGEKLGIEAMSLYNHVANKGDLVDGMIDAVFGEIELPAGEAGWRTAMRRRAISIRAALSRHPWAVGRMESRATPGPATLRHHDAVLGTLRGAGFSIAMAAHAYSVLDSYIYGFAMQQPNLPFDTPAETAKVAQAIMARFASGEYPHLTELTVEHVLQPGYDYGDEFEFGLDLILDGLDRARRLT</sequence>
<dbReference type="Gene3D" id="1.10.357.10">
    <property type="entry name" value="Tetracycline Repressor, domain 2"/>
    <property type="match status" value="1"/>
</dbReference>
<keyword evidence="4" id="KW-0804">Transcription</keyword>
<keyword evidence="2" id="KW-0805">Transcription regulation</keyword>
<dbReference type="InterPro" id="IPR009057">
    <property type="entry name" value="Homeodomain-like_sf"/>
</dbReference>
<dbReference type="InterPro" id="IPR036271">
    <property type="entry name" value="Tet_transcr_reg_TetR-rel_C_sf"/>
</dbReference>
<gene>
    <name evidence="7" type="ORF">Acor_15340</name>
</gene>
<keyword evidence="8" id="KW-1185">Reference proteome</keyword>
<dbReference type="Pfam" id="PF00440">
    <property type="entry name" value="TetR_N"/>
    <property type="match status" value="1"/>
</dbReference>
<dbReference type="InterPro" id="IPR004111">
    <property type="entry name" value="Repressor_TetR_C"/>
</dbReference>
<dbReference type="InterPro" id="IPR003012">
    <property type="entry name" value="Tet_transcr_reg_TetR"/>
</dbReference>
<dbReference type="EMBL" id="BLAD01000040">
    <property type="protein sequence ID" value="GER99470.1"/>
    <property type="molecule type" value="Genomic_DNA"/>
</dbReference>
<keyword evidence="1" id="KW-0678">Repressor</keyword>
<feature type="domain" description="HTH tetR-type" evidence="6">
    <location>
        <begin position="1"/>
        <end position="55"/>
    </location>
</feature>
<dbReference type="Pfam" id="PF02909">
    <property type="entry name" value="TetR_C_1"/>
    <property type="match status" value="1"/>
</dbReference>
<dbReference type="InterPro" id="IPR050109">
    <property type="entry name" value="HTH-type_TetR-like_transc_reg"/>
</dbReference>
<dbReference type="SUPFAM" id="SSF48498">
    <property type="entry name" value="Tetracyclin repressor-like, C-terminal domain"/>
    <property type="match status" value="1"/>
</dbReference>
<dbReference type="GO" id="GO:0000976">
    <property type="term" value="F:transcription cis-regulatory region binding"/>
    <property type="evidence" value="ECO:0007669"/>
    <property type="project" value="TreeGrafter"/>
</dbReference>
<name>A0A5M3VXF2_9ACTN</name>
<keyword evidence="3 5" id="KW-0238">DNA-binding</keyword>